<dbReference type="GO" id="GO:0042802">
    <property type="term" value="F:identical protein binding"/>
    <property type="evidence" value="ECO:0007669"/>
    <property type="project" value="UniProtKB-ARBA"/>
</dbReference>
<dbReference type="Proteomes" id="UP000255517">
    <property type="component" value="Unassembled WGS sequence"/>
</dbReference>
<dbReference type="GO" id="GO:0006269">
    <property type="term" value="P:DNA replication, synthesis of primer"/>
    <property type="evidence" value="ECO:0007669"/>
    <property type="project" value="UniProtKB-UniRule"/>
</dbReference>
<dbReference type="GO" id="GO:0043139">
    <property type="term" value="F:5'-3' DNA helicase activity"/>
    <property type="evidence" value="ECO:0007669"/>
    <property type="project" value="UniProtKB-EC"/>
</dbReference>
<reference evidence="15 16" key="1">
    <citation type="submission" date="2018-06" db="EMBL/GenBank/DDBJ databases">
        <authorList>
            <consortium name="Pathogen Informatics"/>
            <person name="Doyle S."/>
        </authorList>
    </citation>
    <scope>NUCLEOTIDE SEQUENCE [LARGE SCALE GENOMIC DNA]</scope>
    <source>
        <strain evidence="15 16">NCTC13149</strain>
    </source>
</reference>
<keyword evidence="8 12" id="KW-0238">DNA-binding</keyword>
<evidence type="ECO:0000256" key="1">
    <source>
        <dbReference type="ARBA" id="ARBA00008428"/>
    </source>
</evidence>
<dbReference type="RefSeq" id="WP_019035055.1">
    <property type="nucleotide sequence ID" value="NZ_CAMUOS010000006.1"/>
</dbReference>
<evidence type="ECO:0000313" key="15">
    <source>
        <dbReference type="EMBL" id="SUB57643.1"/>
    </source>
</evidence>
<dbReference type="STRING" id="1122949.GCA_000378725_01394"/>
<dbReference type="AlphaFoldDB" id="A0A379C5Z0"/>
<evidence type="ECO:0000256" key="9">
    <source>
        <dbReference type="ARBA" id="ARBA00023235"/>
    </source>
</evidence>
<feature type="region of interest" description="Disordered" evidence="13">
    <location>
        <begin position="1"/>
        <end position="20"/>
    </location>
</feature>
<evidence type="ECO:0000256" key="4">
    <source>
        <dbReference type="ARBA" id="ARBA00022741"/>
    </source>
</evidence>
<keyword evidence="9" id="KW-0413">Isomerase</keyword>
<dbReference type="InterPro" id="IPR016136">
    <property type="entry name" value="DNA_helicase_N/primase_C"/>
</dbReference>
<dbReference type="InterPro" id="IPR007692">
    <property type="entry name" value="DNA_helicase_DnaB"/>
</dbReference>
<dbReference type="NCBIfam" id="TIGR00665">
    <property type="entry name" value="DnaB"/>
    <property type="match status" value="1"/>
</dbReference>
<dbReference type="SUPFAM" id="SSF48024">
    <property type="entry name" value="N-terminal domain of DnaB helicase"/>
    <property type="match status" value="1"/>
</dbReference>
<keyword evidence="5 12" id="KW-0378">Hydrolase</keyword>
<evidence type="ECO:0000313" key="16">
    <source>
        <dbReference type="Proteomes" id="UP000255517"/>
    </source>
</evidence>
<gene>
    <name evidence="15" type="primary">dnaC</name>
    <name evidence="15" type="ORF">NCTC13149_01492</name>
</gene>
<dbReference type="Pfam" id="PF00772">
    <property type="entry name" value="DnaB"/>
    <property type="match status" value="1"/>
</dbReference>
<evidence type="ECO:0000256" key="11">
    <source>
        <dbReference type="NCBIfam" id="TIGR00665"/>
    </source>
</evidence>
<evidence type="ECO:0000256" key="7">
    <source>
        <dbReference type="ARBA" id="ARBA00022840"/>
    </source>
</evidence>
<dbReference type="GO" id="GO:0005524">
    <property type="term" value="F:ATP binding"/>
    <property type="evidence" value="ECO:0007669"/>
    <property type="project" value="UniProtKB-UniRule"/>
</dbReference>
<keyword evidence="7 12" id="KW-0067">ATP-binding</keyword>
<dbReference type="FunFam" id="1.10.860.10:FF:000001">
    <property type="entry name" value="Replicative DNA helicase"/>
    <property type="match status" value="1"/>
</dbReference>
<dbReference type="SUPFAM" id="SSF52540">
    <property type="entry name" value="P-loop containing nucleoside triphosphate hydrolases"/>
    <property type="match status" value="1"/>
</dbReference>
<dbReference type="EC" id="5.6.2.3" evidence="11 12"/>
<dbReference type="OrthoDB" id="9773982at2"/>
<evidence type="ECO:0000256" key="6">
    <source>
        <dbReference type="ARBA" id="ARBA00022806"/>
    </source>
</evidence>
<dbReference type="PROSITE" id="PS51199">
    <property type="entry name" value="SF4_HELICASE"/>
    <property type="match status" value="1"/>
</dbReference>
<comment type="similarity">
    <text evidence="1 12">Belongs to the helicase family. DnaB subfamily.</text>
</comment>
<feature type="domain" description="SF4 helicase" evidence="14">
    <location>
        <begin position="186"/>
        <end position="452"/>
    </location>
</feature>
<evidence type="ECO:0000256" key="12">
    <source>
        <dbReference type="RuleBase" id="RU362085"/>
    </source>
</evidence>
<organism evidence="15 16">
    <name type="scientific">Peptoniphilus lacrimalis</name>
    <dbReference type="NCBI Taxonomy" id="33031"/>
    <lineage>
        <taxon>Bacteria</taxon>
        <taxon>Bacillati</taxon>
        <taxon>Bacillota</taxon>
        <taxon>Tissierellia</taxon>
        <taxon>Tissierellales</taxon>
        <taxon>Peptoniphilaceae</taxon>
        <taxon>Peptoniphilus</taxon>
    </lineage>
</organism>
<protein>
    <recommendedName>
        <fullName evidence="11 12">Replicative DNA helicase</fullName>
        <ecNumber evidence="11 12">5.6.2.3</ecNumber>
    </recommendedName>
</protein>
<dbReference type="GO" id="GO:0005829">
    <property type="term" value="C:cytosol"/>
    <property type="evidence" value="ECO:0007669"/>
    <property type="project" value="TreeGrafter"/>
</dbReference>
<name>A0A379C5Z0_9FIRM</name>
<dbReference type="NCBIfam" id="NF004384">
    <property type="entry name" value="PRK05748.1"/>
    <property type="match status" value="1"/>
</dbReference>
<evidence type="ECO:0000259" key="14">
    <source>
        <dbReference type="PROSITE" id="PS51199"/>
    </source>
</evidence>
<dbReference type="Gene3D" id="1.10.860.10">
    <property type="entry name" value="DNAb Helicase, Chain A"/>
    <property type="match status" value="1"/>
</dbReference>
<comment type="function">
    <text evidence="12">The main replicative DNA helicase, it participates in initiation and elongation during chromosome replication. Travels ahead of the DNA replisome, separating dsDNA into templates for DNA synthesis. A processive ATP-dependent 5'-3' DNA helicase it has DNA-dependent ATPase activity.</text>
</comment>
<dbReference type="InterPro" id="IPR036185">
    <property type="entry name" value="DNA_heli_DnaB-like_N_sf"/>
</dbReference>
<evidence type="ECO:0000256" key="5">
    <source>
        <dbReference type="ARBA" id="ARBA00022801"/>
    </source>
</evidence>
<evidence type="ECO:0000256" key="10">
    <source>
        <dbReference type="ARBA" id="ARBA00048954"/>
    </source>
</evidence>
<dbReference type="PANTHER" id="PTHR30153">
    <property type="entry name" value="REPLICATIVE DNA HELICASE DNAB"/>
    <property type="match status" value="1"/>
</dbReference>
<proteinExistence type="inferred from homology"/>
<dbReference type="InterPro" id="IPR007694">
    <property type="entry name" value="DNA_helicase_DnaB-like_C"/>
</dbReference>
<keyword evidence="6 12" id="KW-0347">Helicase</keyword>
<dbReference type="GO" id="GO:0003677">
    <property type="term" value="F:DNA binding"/>
    <property type="evidence" value="ECO:0007669"/>
    <property type="project" value="UniProtKB-UniRule"/>
</dbReference>
<dbReference type="GO" id="GO:1990077">
    <property type="term" value="C:primosome complex"/>
    <property type="evidence" value="ECO:0007669"/>
    <property type="project" value="UniProtKB-UniRule"/>
</dbReference>
<evidence type="ECO:0000256" key="3">
    <source>
        <dbReference type="ARBA" id="ARBA00022705"/>
    </source>
</evidence>
<evidence type="ECO:0000256" key="8">
    <source>
        <dbReference type="ARBA" id="ARBA00023125"/>
    </source>
</evidence>
<sequence length="453" mass="50374">MEDMELNNLDTENLRIPPHNNDAETSALGAMLLSKEAITLSIEIISVEDFYSPAHQKIYSSILSIYNRNEACDVVTLSEELLRTDSLEEVGGSVYLADISSSVAAVSNSRYYLNIIKEKSILRKLIDSSSKVITKAYSPEAAASSLIELAEKSIFEINEDSNRHGLVNIRDIVLDSFSQMEQRAQNPGGLTGLSTGFVDLDRKLSGLQKSDLVLIAARPSMGKTALMVNIATNAALKNDARVAIFSLEMSKNQLVQRVISSNAHVDLQKVISGDINEDEWTKIINAMPIISDLKIEIDDTAAISPLELKAKCRRMKVEKGLDLIVIDYLQLMQMSGRVESRQQEISTISRNLKAIAKELDVPVIALSQLSRAPELRSDHRPILSDLRESGAIEQDADVVMFLYRDEYYNKEESEKPNIGELIIAKHRNGPTGTVELVFKKEYTKFLNLERGGE</sequence>
<dbReference type="InterPro" id="IPR027417">
    <property type="entry name" value="P-loop_NTPase"/>
</dbReference>
<dbReference type="CDD" id="cd00984">
    <property type="entry name" value="DnaB_C"/>
    <property type="match status" value="1"/>
</dbReference>
<dbReference type="PANTHER" id="PTHR30153:SF2">
    <property type="entry name" value="REPLICATIVE DNA HELICASE"/>
    <property type="match status" value="1"/>
</dbReference>
<evidence type="ECO:0000256" key="2">
    <source>
        <dbReference type="ARBA" id="ARBA00022515"/>
    </source>
</evidence>
<keyword evidence="2 12" id="KW-0639">Primosome</keyword>
<keyword evidence="4 12" id="KW-0547">Nucleotide-binding</keyword>
<dbReference type="Gene3D" id="3.40.50.300">
    <property type="entry name" value="P-loop containing nucleotide triphosphate hydrolases"/>
    <property type="match status" value="1"/>
</dbReference>
<dbReference type="InterPro" id="IPR007693">
    <property type="entry name" value="DNA_helicase_DnaB-like_N"/>
</dbReference>
<keyword evidence="3 12" id="KW-0235">DNA replication</keyword>
<comment type="catalytic activity">
    <reaction evidence="10 12">
        <text>ATP + H2O = ADP + phosphate + H(+)</text>
        <dbReference type="Rhea" id="RHEA:13065"/>
        <dbReference type="ChEBI" id="CHEBI:15377"/>
        <dbReference type="ChEBI" id="CHEBI:15378"/>
        <dbReference type="ChEBI" id="CHEBI:30616"/>
        <dbReference type="ChEBI" id="CHEBI:43474"/>
        <dbReference type="ChEBI" id="CHEBI:456216"/>
        <dbReference type="EC" id="5.6.2.3"/>
    </reaction>
</comment>
<dbReference type="EMBL" id="UGSZ01000001">
    <property type="protein sequence ID" value="SUB57643.1"/>
    <property type="molecule type" value="Genomic_DNA"/>
</dbReference>
<evidence type="ECO:0000256" key="13">
    <source>
        <dbReference type="SAM" id="MobiDB-lite"/>
    </source>
</evidence>
<dbReference type="Pfam" id="PF03796">
    <property type="entry name" value="DnaB_C"/>
    <property type="match status" value="1"/>
</dbReference>
<dbReference type="FunFam" id="3.40.50.300:FF:000076">
    <property type="entry name" value="Replicative DNA helicase"/>
    <property type="match status" value="1"/>
</dbReference>
<accession>A0A379C5Z0</accession>
<dbReference type="GO" id="GO:0016887">
    <property type="term" value="F:ATP hydrolysis activity"/>
    <property type="evidence" value="ECO:0007669"/>
    <property type="project" value="RHEA"/>
</dbReference>